<feature type="transmembrane region" description="Helical" evidence="3">
    <location>
        <begin position="213"/>
        <end position="236"/>
    </location>
</feature>
<sequence>MSSRKKKQKASLLAHSQLLSAEEETKKRKSDDFLGKVEDNLNEGEENLNEREEFNKSPASSESSKNGLFLRHNLYSNRDIGNCDDETSSDDFSKRHLIGVEGESLTEKYLSADIFTMLYLCKNNTHVTIFCIIIALFQFTIIILLIISATNRGTDNVFGIPPQITEVVRFCQFFAILLMVASQDDFVNAIAYFSDGYSPLILEKAPHASLFKYYLCGLLKLVEGGLSLFITFVLIVQGDQVLGIFLNFAALSFVYSIDDVFFCLAGNFFFTDELGVLVGQIRTLKVPIPTRYPSSENNISSYRLVHIVYICTFVIVGWLILVVKQYEGAFSCESITVQFGDESFFTFGSFSGAYDRIGLMGEQKDRVGNRFIYLRRTYKDAIFAYCKNEMAWTFTSVSEEGENYLNIDPCDYDAKSAETKTYNIEETGNTKWFTWNAVSLQISEFDFFSLRCPDQCTDCNGVGNCNDNVCTCTPGNYGLNCEFKGDILCKELSQSKRKEASFGHVSTPFQIASEFNNSSISFHERPVYYRNIFEKKNLFKNRTQSDIILFIGRRWAFYRIEITEGSDPLAKVIEILEGYSSTHTSSIGHEYGPKYFSGEVTFGARSDKGSPIEIPWYGAVLIGNGPNSTVYQIDKRSPVDAELLCVKCNSLTNPCHNKGICDQKDLDTFGVCECESKYIGNLCEADDPSIPDWW</sequence>
<feature type="transmembrane region" description="Helical" evidence="3">
    <location>
        <begin position="304"/>
        <end position="323"/>
    </location>
</feature>
<dbReference type="InterPro" id="IPR050906">
    <property type="entry name" value="Notch_signaling"/>
</dbReference>
<keyword evidence="3" id="KW-1133">Transmembrane helix</keyword>
<feature type="disulfide bond" evidence="1">
    <location>
        <begin position="674"/>
        <end position="683"/>
    </location>
</feature>
<dbReference type="InterPro" id="IPR000742">
    <property type="entry name" value="EGF"/>
</dbReference>
<feature type="compositionally biased region" description="Low complexity" evidence="2">
    <location>
        <begin position="10"/>
        <end position="20"/>
    </location>
</feature>
<keyword evidence="1" id="KW-1015">Disulfide bond</keyword>
<accession>A0A7S2WJ22</accession>
<dbReference type="EMBL" id="HBHI01024358">
    <property type="protein sequence ID" value="CAD9691068.1"/>
    <property type="molecule type" value="Transcribed_RNA"/>
</dbReference>
<protein>
    <recommendedName>
        <fullName evidence="4">EGF-like domain-containing protein</fullName>
    </recommendedName>
</protein>
<dbReference type="PANTHER" id="PTHR24044:SF420">
    <property type="entry name" value="DELTA AND NOTCH-LIKE EPIDERMAL GROWTH FACTOR-RELATED RECEPTOR ISOFORM X1"/>
    <property type="match status" value="1"/>
</dbReference>
<dbReference type="PROSITE" id="PS00022">
    <property type="entry name" value="EGF_1"/>
    <property type="match status" value="1"/>
</dbReference>
<dbReference type="Gene3D" id="2.10.25.10">
    <property type="entry name" value="Laminin"/>
    <property type="match status" value="1"/>
</dbReference>
<dbReference type="PANTHER" id="PTHR24044">
    <property type="entry name" value="NOTCH LIGAND FAMILY MEMBER"/>
    <property type="match status" value="1"/>
</dbReference>
<gene>
    <name evidence="5" type="ORF">EANT1437_LOCUS12487</name>
</gene>
<evidence type="ECO:0000259" key="4">
    <source>
        <dbReference type="PROSITE" id="PS50026"/>
    </source>
</evidence>
<evidence type="ECO:0000313" key="5">
    <source>
        <dbReference type="EMBL" id="CAD9691068.1"/>
    </source>
</evidence>
<proteinExistence type="predicted"/>
<feature type="region of interest" description="Disordered" evidence="2">
    <location>
        <begin position="1"/>
        <end position="65"/>
    </location>
</feature>
<evidence type="ECO:0000256" key="2">
    <source>
        <dbReference type="SAM" id="MobiDB-lite"/>
    </source>
</evidence>
<name>A0A7S2WJ22_9STRA</name>
<organism evidence="5">
    <name type="scientific">Eucampia antarctica</name>
    <dbReference type="NCBI Taxonomy" id="49252"/>
    <lineage>
        <taxon>Eukaryota</taxon>
        <taxon>Sar</taxon>
        <taxon>Stramenopiles</taxon>
        <taxon>Ochrophyta</taxon>
        <taxon>Bacillariophyta</taxon>
        <taxon>Mediophyceae</taxon>
        <taxon>Biddulphiophycidae</taxon>
        <taxon>Hemiaulales</taxon>
        <taxon>Hemiaulaceae</taxon>
        <taxon>Eucampia</taxon>
    </lineage>
</organism>
<comment type="caution">
    <text evidence="1">Lacks conserved residue(s) required for the propagation of feature annotation.</text>
</comment>
<dbReference type="AlphaFoldDB" id="A0A7S2WJ22"/>
<dbReference type="PROSITE" id="PS50026">
    <property type="entry name" value="EGF_3"/>
    <property type="match status" value="1"/>
</dbReference>
<keyword evidence="3" id="KW-0472">Membrane</keyword>
<keyword evidence="1" id="KW-0245">EGF-like domain</keyword>
<dbReference type="SUPFAM" id="SSF57196">
    <property type="entry name" value="EGF/Laminin"/>
    <property type="match status" value="1"/>
</dbReference>
<feature type="transmembrane region" description="Helical" evidence="3">
    <location>
        <begin position="242"/>
        <end position="270"/>
    </location>
</feature>
<feature type="compositionally biased region" description="Basic and acidic residues" evidence="2">
    <location>
        <begin position="23"/>
        <end position="39"/>
    </location>
</feature>
<keyword evidence="3" id="KW-0812">Transmembrane</keyword>
<feature type="domain" description="EGF-like" evidence="4">
    <location>
        <begin position="646"/>
        <end position="684"/>
    </location>
</feature>
<evidence type="ECO:0000256" key="3">
    <source>
        <dbReference type="SAM" id="Phobius"/>
    </source>
</evidence>
<evidence type="ECO:0000256" key="1">
    <source>
        <dbReference type="PROSITE-ProRule" id="PRU00076"/>
    </source>
</evidence>
<feature type="transmembrane region" description="Helical" evidence="3">
    <location>
        <begin position="127"/>
        <end position="147"/>
    </location>
</feature>
<reference evidence="5" key="1">
    <citation type="submission" date="2021-01" db="EMBL/GenBank/DDBJ databases">
        <authorList>
            <person name="Corre E."/>
            <person name="Pelletier E."/>
            <person name="Niang G."/>
            <person name="Scheremetjew M."/>
            <person name="Finn R."/>
            <person name="Kale V."/>
            <person name="Holt S."/>
            <person name="Cochrane G."/>
            <person name="Meng A."/>
            <person name="Brown T."/>
            <person name="Cohen L."/>
        </authorList>
    </citation>
    <scope>NUCLEOTIDE SEQUENCE</scope>
    <source>
        <strain evidence="5">CCMP1452</strain>
    </source>
</reference>
<feature type="disulfide bond" evidence="1">
    <location>
        <begin position="655"/>
        <end position="672"/>
    </location>
</feature>